<dbReference type="RefSeq" id="WP_110999603.1">
    <property type="nucleotide sequence ID" value="NZ_QKTW01000019.1"/>
</dbReference>
<accession>A0A2W2AWL1</accession>
<organism evidence="1 2">
    <name type="scientific">Taibaiella soli</name>
    <dbReference type="NCBI Taxonomy" id="1649169"/>
    <lineage>
        <taxon>Bacteria</taxon>
        <taxon>Pseudomonadati</taxon>
        <taxon>Bacteroidota</taxon>
        <taxon>Chitinophagia</taxon>
        <taxon>Chitinophagales</taxon>
        <taxon>Chitinophagaceae</taxon>
        <taxon>Taibaiella</taxon>
    </lineage>
</organism>
<gene>
    <name evidence="1" type="ORF">DN068_14210</name>
</gene>
<dbReference type="OrthoDB" id="7593840at2"/>
<dbReference type="AlphaFoldDB" id="A0A2W2AWL1"/>
<proteinExistence type="predicted"/>
<evidence type="ECO:0000313" key="1">
    <source>
        <dbReference type="EMBL" id="PZF72088.1"/>
    </source>
</evidence>
<dbReference type="Proteomes" id="UP000248745">
    <property type="component" value="Unassembled WGS sequence"/>
</dbReference>
<reference evidence="1 2" key="1">
    <citation type="submission" date="2018-06" db="EMBL/GenBank/DDBJ databases">
        <title>Mucibacter soli gen. nov., sp. nov., a new member of the family Chitinophagaceae producing mucin.</title>
        <authorList>
            <person name="Kim M.-K."/>
            <person name="Park S."/>
            <person name="Kim T.-S."/>
            <person name="Joung Y."/>
            <person name="Han J.-H."/>
            <person name="Kim S.B."/>
        </authorList>
    </citation>
    <scope>NUCLEOTIDE SEQUENCE [LARGE SCALE GENOMIC DNA]</scope>
    <source>
        <strain evidence="1 2">R1-15</strain>
    </source>
</reference>
<evidence type="ECO:0000313" key="2">
    <source>
        <dbReference type="Proteomes" id="UP000248745"/>
    </source>
</evidence>
<comment type="caution">
    <text evidence="1">The sequence shown here is derived from an EMBL/GenBank/DDBJ whole genome shotgun (WGS) entry which is preliminary data.</text>
</comment>
<sequence length="346" mass="38720">MKLNSGKLLLSGFGLVITLALCYGTAFGQGGGVKLSPRDQYLDSLKRMDADWPLPIWGNRLLKKGFDLQYPFGAMINGFVATQKVVISDLKVGFNDMDPVPLDFIKFGDVKAKAVSTNARLDAWILPFMDLYGIVGKTWTKTEVDITEPFKMNSTANFDGNTLGLGTTIAGGYHRFVTIIDLNHTWTTLENIKGTIQSTMFTPRLGYNFILKNKADMSITVWVGASGMFINRTTEGTIPLSDLTTDASREKLQQIVDGAEDWYQGLKPPQQAVIKQIAQKLIDKMDGLDIKDATVSYSLNKRPTSNWSMNLGAQWQLNHRWQIRSELGFFGGRQSLLLSGNYRWHW</sequence>
<keyword evidence="2" id="KW-1185">Reference proteome</keyword>
<protein>
    <submittedName>
        <fullName evidence="1">Uncharacterized protein</fullName>
    </submittedName>
</protein>
<dbReference type="EMBL" id="QKTW01000019">
    <property type="protein sequence ID" value="PZF72088.1"/>
    <property type="molecule type" value="Genomic_DNA"/>
</dbReference>
<name>A0A2W2AWL1_9BACT</name>